<comment type="cofactor">
    <cofactor evidence="11">
        <name>Ca(2+)</name>
        <dbReference type="ChEBI" id="CHEBI:29108"/>
    </cofactor>
    <text evidence="11">Can bind about 5 Ca(2+) ions per subunit.</text>
</comment>
<feature type="repeat" description="Hemopexin" evidence="12">
    <location>
        <begin position="513"/>
        <end position="560"/>
    </location>
</feature>
<feature type="binding site" evidence="10">
    <location>
        <position position="273"/>
    </location>
    <ligand>
        <name>Zn(2+)</name>
        <dbReference type="ChEBI" id="CHEBI:29105"/>
        <label>2</label>
        <note>catalytic</note>
    </ligand>
</feature>
<reference evidence="16 17" key="1">
    <citation type="submission" date="2024-01" db="EMBL/GenBank/DDBJ databases">
        <title>The genome of the rayed Mediterranean limpet Patella caerulea (Linnaeus, 1758).</title>
        <authorList>
            <person name="Anh-Thu Weber A."/>
            <person name="Halstead-Nussloch G."/>
        </authorList>
    </citation>
    <scope>NUCLEOTIDE SEQUENCE [LARGE SCALE GENOMIC DNA]</scope>
    <source>
        <strain evidence="16">AATW-2023a</strain>
        <tissue evidence="16">Whole specimen</tissue>
    </source>
</reference>
<evidence type="ECO:0000256" key="11">
    <source>
        <dbReference type="PIRSR" id="PIRSR621190-2"/>
    </source>
</evidence>
<feature type="binding site" evidence="11">
    <location>
        <position position="222"/>
    </location>
    <ligand>
        <name>Zn(2+)</name>
        <dbReference type="ChEBI" id="CHEBI:29105"/>
        <label>1</label>
    </ligand>
</feature>
<feature type="binding site" evidence="11">
    <location>
        <position position="517"/>
    </location>
    <ligand>
        <name>Ca(2+)</name>
        <dbReference type="ChEBI" id="CHEBI:29108"/>
        <label>4</label>
    </ligand>
</feature>
<keyword evidence="8" id="KW-0865">Zymogen</keyword>
<keyword evidence="3 10" id="KW-0479">Metal-binding</keyword>
<evidence type="ECO:0000256" key="2">
    <source>
        <dbReference type="ARBA" id="ARBA00022670"/>
    </source>
</evidence>
<dbReference type="SUPFAM" id="SSF55486">
    <property type="entry name" value="Metalloproteases ('zincins'), catalytic domain"/>
    <property type="match status" value="1"/>
</dbReference>
<evidence type="ECO:0000256" key="14">
    <source>
        <dbReference type="SAM" id="Phobius"/>
    </source>
</evidence>
<keyword evidence="2" id="KW-0645">Protease</keyword>
<dbReference type="PROSITE" id="PS51642">
    <property type="entry name" value="HEMOPEXIN_2"/>
    <property type="match status" value="4"/>
</dbReference>
<dbReference type="Proteomes" id="UP001347796">
    <property type="component" value="Unassembled WGS sequence"/>
</dbReference>
<feature type="binding site" evidence="11">
    <location>
        <position position="250"/>
    </location>
    <ligand>
        <name>Zn(2+)</name>
        <dbReference type="ChEBI" id="CHEBI:29105"/>
        <label>1</label>
    </ligand>
</feature>
<feature type="repeat" description="Hemopexin" evidence="12">
    <location>
        <begin position="414"/>
        <end position="463"/>
    </location>
</feature>
<feature type="transmembrane region" description="Helical" evidence="14">
    <location>
        <begin position="43"/>
        <end position="63"/>
    </location>
</feature>
<feature type="binding site" evidence="11">
    <location>
        <position position="252"/>
    </location>
    <ligand>
        <name>Ca(2+)</name>
        <dbReference type="ChEBI" id="CHEBI:29108"/>
        <label>3</label>
    </ligand>
</feature>
<dbReference type="Pfam" id="PF00045">
    <property type="entry name" value="Hemopexin"/>
    <property type="match status" value="3"/>
</dbReference>
<feature type="binding site" evidence="11">
    <location>
        <position position="230"/>
    </location>
    <ligand>
        <name>Ca(2+)</name>
        <dbReference type="ChEBI" id="CHEBI:29108"/>
        <label>3</label>
    </ligand>
</feature>
<dbReference type="FunFam" id="3.40.390.10:FF:000022">
    <property type="entry name" value="Matrix metalloproteinase 1, isoform C"/>
    <property type="match status" value="1"/>
</dbReference>
<feature type="binding site" evidence="11">
    <location>
        <position position="418"/>
    </location>
    <ligand>
        <name>Ca(2+)</name>
        <dbReference type="ChEBI" id="CHEBI:29108"/>
        <label>4</label>
    </ligand>
</feature>
<dbReference type="SUPFAM" id="SSF50923">
    <property type="entry name" value="Hemopexin-like domain"/>
    <property type="match status" value="1"/>
</dbReference>
<keyword evidence="14" id="KW-1133">Transmembrane helix</keyword>
<keyword evidence="6 10" id="KW-0862">Zinc</keyword>
<feature type="compositionally biased region" description="Pro residues" evidence="13">
    <location>
        <begin position="326"/>
        <end position="335"/>
    </location>
</feature>
<keyword evidence="7" id="KW-0482">Metalloprotease</keyword>
<comment type="similarity">
    <text evidence="1">Belongs to the peptidase M10A family.</text>
</comment>
<feature type="active site" evidence="9">
    <location>
        <position position="274"/>
    </location>
</feature>
<dbReference type="SMART" id="SM00120">
    <property type="entry name" value="HX"/>
    <property type="match status" value="4"/>
</dbReference>
<evidence type="ECO:0000256" key="6">
    <source>
        <dbReference type="ARBA" id="ARBA00022833"/>
    </source>
</evidence>
<dbReference type="GO" id="GO:0006508">
    <property type="term" value="P:proteolysis"/>
    <property type="evidence" value="ECO:0007669"/>
    <property type="project" value="UniProtKB-KW"/>
</dbReference>
<dbReference type="PANTHER" id="PTHR10201">
    <property type="entry name" value="MATRIX METALLOPROTEINASE"/>
    <property type="match status" value="1"/>
</dbReference>
<dbReference type="InterPro" id="IPR036365">
    <property type="entry name" value="PGBD-like_sf"/>
</dbReference>
<dbReference type="AlphaFoldDB" id="A0AAN8Q002"/>
<organism evidence="16 17">
    <name type="scientific">Patella caerulea</name>
    <name type="common">Rayed Mediterranean limpet</name>
    <dbReference type="NCBI Taxonomy" id="87958"/>
    <lineage>
        <taxon>Eukaryota</taxon>
        <taxon>Metazoa</taxon>
        <taxon>Spiralia</taxon>
        <taxon>Lophotrochozoa</taxon>
        <taxon>Mollusca</taxon>
        <taxon>Gastropoda</taxon>
        <taxon>Patellogastropoda</taxon>
        <taxon>Patelloidea</taxon>
        <taxon>Patellidae</taxon>
        <taxon>Patella</taxon>
    </lineage>
</organism>
<keyword evidence="17" id="KW-1185">Reference proteome</keyword>
<comment type="cofactor">
    <cofactor evidence="11">
        <name>Zn(2+)</name>
        <dbReference type="ChEBI" id="CHEBI:29105"/>
    </cofactor>
    <text evidence="11">Binds 2 Zn(2+) ions per subunit.</text>
</comment>
<dbReference type="SMART" id="SM00235">
    <property type="entry name" value="ZnMc"/>
    <property type="match status" value="1"/>
</dbReference>
<feature type="binding site" evidence="11">
    <location>
        <position position="253"/>
    </location>
    <ligand>
        <name>Ca(2+)</name>
        <dbReference type="ChEBI" id="CHEBI:29108"/>
        <label>1</label>
    </ligand>
</feature>
<evidence type="ECO:0000259" key="15">
    <source>
        <dbReference type="SMART" id="SM00235"/>
    </source>
</evidence>
<evidence type="ECO:0000256" key="13">
    <source>
        <dbReference type="SAM" id="MobiDB-lite"/>
    </source>
</evidence>
<dbReference type="PIRSF" id="PIRSF001191">
    <property type="entry name" value="Peptidase_M10A_matrix"/>
    <property type="match status" value="1"/>
</dbReference>
<evidence type="ECO:0000256" key="1">
    <source>
        <dbReference type="ARBA" id="ARBA00010370"/>
    </source>
</evidence>
<evidence type="ECO:0000256" key="8">
    <source>
        <dbReference type="ARBA" id="ARBA00023145"/>
    </source>
</evidence>
<dbReference type="Pfam" id="PF00413">
    <property type="entry name" value="Peptidase_M10"/>
    <property type="match status" value="1"/>
</dbReference>
<evidence type="ECO:0000256" key="3">
    <source>
        <dbReference type="ARBA" id="ARBA00022723"/>
    </source>
</evidence>
<dbReference type="FunFam" id="2.110.10.10:FF:000018">
    <property type="entry name" value="Matrix metallopeptidase 25b"/>
    <property type="match status" value="1"/>
</dbReference>
<dbReference type="GO" id="GO:0031012">
    <property type="term" value="C:extracellular matrix"/>
    <property type="evidence" value="ECO:0007669"/>
    <property type="project" value="InterPro"/>
</dbReference>
<comment type="caution">
    <text evidence="16">The sequence shown here is derived from an EMBL/GenBank/DDBJ whole genome shotgun (WGS) entry which is preliminary data.</text>
</comment>
<dbReference type="Gene3D" id="2.110.10.10">
    <property type="entry name" value="Hemopexin-like domain"/>
    <property type="match status" value="1"/>
</dbReference>
<dbReference type="GO" id="GO:0030574">
    <property type="term" value="P:collagen catabolic process"/>
    <property type="evidence" value="ECO:0007669"/>
    <property type="project" value="TreeGrafter"/>
</dbReference>
<dbReference type="GO" id="GO:0008270">
    <property type="term" value="F:zinc ion binding"/>
    <property type="evidence" value="ECO:0007669"/>
    <property type="project" value="InterPro"/>
</dbReference>
<dbReference type="GO" id="GO:0005615">
    <property type="term" value="C:extracellular space"/>
    <property type="evidence" value="ECO:0007669"/>
    <property type="project" value="TreeGrafter"/>
</dbReference>
<evidence type="ECO:0000256" key="5">
    <source>
        <dbReference type="ARBA" id="ARBA00022801"/>
    </source>
</evidence>
<dbReference type="CDD" id="cd00094">
    <property type="entry name" value="HX"/>
    <property type="match status" value="1"/>
</dbReference>
<dbReference type="InterPro" id="IPR001818">
    <property type="entry name" value="Pept_M10_metallopeptidase"/>
</dbReference>
<feature type="binding site" evidence="11">
    <location>
        <position position="178"/>
    </location>
    <ligand>
        <name>Ca(2+)</name>
        <dbReference type="ChEBI" id="CHEBI:29108"/>
        <label>1</label>
    </ligand>
</feature>
<feature type="binding site" evidence="10">
    <location>
        <position position="283"/>
    </location>
    <ligand>
        <name>Zn(2+)</name>
        <dbReference type="ChEBI" id="CHEBI:29105"/>
        <label>2</label>
        <note>catalytic</note>
    </ligand>
</feature>
<dbReference type="PANTHER" id="PTHR10201:SF294">
    <property type="entry name" value="MATRIX METALLOPROTEINASE 16"/>
    <property type="match status" value="1"/>
</dbReference>
<keyword evidence="14" id="KW-0472">Membrane</keyword>
<accession>A0AAN8Q002</accession>
<name>A0AAN8Q002_PATCE</name>
<keyword evidence="14" id="KW-0812">Transmembrane</keyword>
<dbReference type="InterPro" id="IPR018487">
    <property type="entry name" value="Hemopexin-like_repeat"/>
</dbReference>
<feature type="binding site" evidence="11">
    <location>
        <position position="255"/>
    </location>
    <ligand>
        <name>Ca(2+)</name>
        <dbReference type="ChEBI" id="CHEBI:29108"/>
        <label>1</label>
    </ligand>
</feature>
<evidence type="ECO:0000256" key="4">
    <source>
        <dbReference type="ARBA" id="ARBA00022737"/>
    </source>
</evidence>
<feature type="binding site" evidence="11">
    <location>
        <position position="224"/>
    </location>
    <ligand>
        <name>Zn(2+)</name>
        <dbReference type="ChEBI" id="CHEBI:29105"/>
        <label>1</label>
    </ligand>
</feature>
<feature type="binding site" evidence="11">
    <location>
        <position position="291"/>
    </location>
    <ligand>
        <name>Zn(2+)</name>
        <dbReference type="ChEBI" id="CHEBI:29105"/>
        <label>2</label>
        <note>catalytic</note>
    </ligand>
</feature>
<evidence type="ECO:0000256" key="9">
    <source>
        <dbReference type="PIRSR" id="PIRSR001191-1"/>
    </source>
</evidence>
<sequence length="606" mass="69845">MECVEEHHDATTPVIIVNNLINQAPKTWKSTEGVAKHCYRKNFLSGSCCWLMLYLFIILFGYVSPTPLRASEKHYRELQAHGLEYLRRFGYLSGASRETGNLMSMEDMSDQIKRLQRLGQIPQTGVIDRRTQELMQKPRCGNSDNNITFGHRKKRYTLAPTKWEKKNLTFRIVNYSPDLPLHNIRNVIYGAFQVWSDVTKLTFTEIMSGEADIMIQFASRYHQDGYPFDGKGMILAHAFFPGSGRGGDTHFDDDERWTFNSSDGVDLFMVAAHEFGHALGLAHSSEPGALMYPWYQGFQTKFLLPRDDIEGIQNMYGPKQGMELPDLPPVKPTQPPKTDNDGNDGDDGYTVNPTDRDPNGQAPDPCTQSFDALTVVRNEVFLFIGNWFWRLDSRNIVRDPINIHQFWYGFPNEIKRIDAVFERKPDGKIVFFAGDKYWVFNANYLVSSFPTEGRPITEFGIPPDVKKIDTVFVWGFNNRTYLVSGDMYWKLDQNNTYVEYDYPRDMSIWRGVPVPVDAAFRHSNGKTYFFYGPNYWEFYDLKMKTRVGYPKPIATDWLNCKNVKSSLVNQVQDIWQKKPDSSASLHSISAIFLAFSLVLSRLWNQV</sequence>
<evidence type="ECO:0000256" key="10">
    <source>
        <dbReference type="PIRSR" id="PIRSR001191-2"/>
    </source>
</evidence>
<dbReference type="PRINTS" id="PR00138">
    <property type="entry name" value="MATRIXIN"/>
</dbReference>
<dbReference type="InterPro" id="IPR006026">
    <property type="entry name" value="Peptidase_Metallo"/>
</dbReference>
<dbReference type="GO" id="GO:0030198">
    <property type="term" value="P:extracellular matrix organization"/>
    <property type="evidence" value="ECO:0007669"/>
    <property type="project" value="TreeGrafter"/>
</dbReference>
<protein>
    <recommendedName>
        <fullName evidence="15">Peptidase metallopeptidase domain-containing protein</fullName>
    </recommendedName>
</protein>
<feature type="binding site" evidence="11">
    <location>
        <position position="212"/>
    </location>
    <ligand>
        <name>Ca(2+)</name>
        <dbReference type="ChEBI" id="CHEBI:29108"/>
        <label>2</label>
    </ligand>
</feature>
<keyword evidence="4" id="KW-0677">Repeat</keyword>
<evidence type="ECO:0000256" key="7">
    <source>
        <dbReference type="ARBA" id="ARBA00023049"/>
    </source>
</evidence>
<evidence type="ECO:0000313" key="17">
    <source>
        <dbReference type="Proteomes" id="UP001347796"/>
    </source>
</evidence>
<feature type="binding site" evidence="10">
    <location>
        <position position="277"/>
    </location>
    <ligand>
        <name>Zn(2+)</name>
        <dbReference type="ChEBI" id="CHEBI:29105"/>
        <label>2</label>
        <note>catalytic</note>
    </ligand>
</feature>
<dbReference type="InterPro" id="IPR033739">
    <property type="entry name" value="M10A_MMP"/>
</dbReference>
<feature type="repeat" description="Hemopexin" evidence="12">
    <location>
        <begin position="363"/>
        <end position="410"/>
    </location>
</feature>
<feature type="binding site" evidence="11">
    <location>
        <position position="371"/>
    </location>
    <ligand>
        <name>Ca(2+)</name>
        <dbReference type="ChEBI" id="CHEBI:29108"/>
        <label>4</label>
    </ligand>
</feature>
<evidence type="ECO:0000313" key="16">
    <source>
        <dbReference type="EMBL" id="KAK6191523.1"/>
    </source>
</evidence>
<feature type="domain" description="Peptidase metallopeptidase" evidence="15">
    <location>
        <begin position="159"/>
        <end position="318"/>
    </location>
</feature>
<dbReference type="InterPro" id="IPR024079">
    <property type="entry name" value="MetalloPept_cat_dom_sf"/>
</dbReference>
<proteinExistence type="inferred from homology"/>
<feature type="binding site" evidence="11">
    <location>
        <position position="246"/>
    </location>
    <ligand>
        <name>Ca(2+)</name>
        <dbReference type="ChEBI" id="CHEBI:29108"/>
        <label>2</label>
    </ligand>
</feature>
<dbReference type="SUPFAM" id="SSF47090">
    <property type="entry name" value="PGBD-like"/>
    <property type="match status" value="1"/>
</dbReference>
<dbReference type="InterPro" id="IPR036375">
    <property type="entry name" value="Hemopexin-like_dom_sf"/>
</dbReference>
<gene>
    <name evidence="16" type="ORF">SNE40_003188</name>
</gene>
<evidence type="ECO:0000256" key="12">
    <source>
        <dbReference type="PROSITE-ProRule" id="PRU01011"/>
    </source>
</evidence>
<feature type="binding site" evidence="11">
    <location>
        <position position="248"/>
    </location>
    <ligand>
        <name>Ca(2+)</name>
        <dbReference type="ChEBI" id="CHEBI:29108"/>
        <label>2</label>
    </ligand>
</feature>
<dbReference type="InterPro" id="IPR021190">
    <property type="entry name" value="Pept_M10A"/>
</dbReference>
<feature type="binding site" evidence="11">
    <location>
        <position position="229"/>
    </location>
    <ligand>
        <name>Ca(2+)</name>
        <dbReference type="ChEBI" id="CHEBI:29108"/>
        <label>3</label>
    </ligand>
</feature>
<dbReference type="Gene3D" id="3.40.390.10">
    <property type="entry name" value="Collagenase (Catalytic Domain)"/>
    <property type="match status" value="1"/>
</dbReference>
<feature type="region of interest" description="Disordered" evidence="13">
    <location>
        <begin position="314"/>
        <end position="366"/>
    </location>
</feature>
<dbReference type="CDD" id="cd04278">
    <property type="entry name" value="ZnMc_MMP"/>
    <property type="match status" value="1"/>
</dbReference>
<feature type="binding site" evidence="11">
    <location>
        <position position="237"/>
    </location>
    <ligand>
        <name>Zn(2+)</name>
        <dbReference type="ChEBI" id="CHEBI:29105"/>
        <label>1</label>
    </ligand>
</feature>
<feature type="binding site" evidence="11">
    <location>
        <position position="255"/>
    </location>
    <ligand>
        <name>Ca(2+)</name>
        <dbReference type="ChEBI" id="CHEBI:29108"/>
        <label>3</label>
    </ligand>
</feature>
<dbReference type="GO" id="GO:0004222">
    <property type="term" value="F:metalloendopeptidase activity"/>
    <property type="evidence" value="ECO:0007669"/>
    <property type="project" value="InterPro"/>
</dbReference>
<dbReference type="InterPro" id="IPR000585">
    <property type="entry name" value="Hemopexin-like_dom"/>
</dbReference>
<dbReference type="EMBL" id="JAZGQO010000002">
    <property type="protein sequence ID" value="KAK6191523.1"/>
    <property type="molecule type" value="Genomic_DNA"/>
</dbReference>
<feature type="binding site" description="in inhibited form" evidence="11">
    <location>
        <position position="140"/>
    </location>
    <ligand>
        <name>Zn(2+)</name>
        <dbReference type="ChEBI" id="CHEBI:29105"/>
        <label>2</label>
        <note>catalytic</note>
    </ligand>
</feature>
<feature type="repeat" description="Hemopexin" evidence="12">
    <location>
        <begin position="465"/>
        <end position="512"/>
    </location>
</feature>
<keyword evidence="11" id="KW-0106">Calcium</keyword>
<keyword evidence="5" id="KW-0378">Hydrolase</keyword>